<evidence type="ECO:0000256" key="4">
    <source>
        <dbReference type="ARBA" id="ARBA00022695"/>
    </source>
</evidence>
<dbReference type="Pfam" id="PF00077">
    <property type="entry name" value="RVP"/>
    <property type="match status" value="1"/>
</dbReference>
<evidence type="ECO:0000259" key="11">
    <source>
        <dbReference type="PROSITE" id="PS50175"/>
    </source>
</evidence>
<keyword evidence="5" id="KW-0540">Nuclease</keyword>
<keyword evidence="7" id="KW-0255">Endonuclease</keyword>
<dbReference type="InterPro" id="IPR001969">
    <property type="entry name" value="Aspartic_peptidase_AS"/>
</dbReference>
<dbReference type="GO" id="GO:0005634">
    <property type="term" value="C:nucleus"/>
    <property type="evidence" value="ECO:0007669"/>
    <property type="project" value="UniProtKB-ARBA"/>
</dbReference>
<dbReference type="InterPro" id="IPR001995">
    <property type="entry name" value="Peptidase_A2_cat"/>
</dbReference>
<evidence type="ECO:0000256" key="3">
    <source>
        <dbReference type="ARBA" id="ARBA00022679"/>
    </source>
</evidence>
<dbReference type="InterPro" id="IPR041373">
    <property type="entry name" value="RT_RNaseH"/>
</dbReference>
<dbReference type="PROSITE" id="PS50878">
    <property type="entry name" value="RT_POL"/>
    <property type="match status" value="1"/>
</dbReference>
<keyword evidence="8" id="KW-0378">Hydrolase</keyword>
<keyword evidence="2" id="KW-0645">Protease</keyword>
<dbReference type="VEuPathDB" id="MicrosporidiaDB:AAJ76_1230004431"/>
<dbReference type="RefSeq" id="XP_024329817.1">
    <property type="nucleotide sequence ID" value="XM_024473899.1"/>
</dbReference>
<gene>
    <name evidence="14" type="ORF">AAJ76_1230004431</name>
</gene>
<dbReference type="PANTHER" id="PTHR37984">
    <property type="entry name" value="PROTEIN CBG26694"/>
    <property type="match status" value="1"/>
</dbReference>
<evidence type="ECO:0000256" key="10">
    <source>
        <dbReference type="SAM" id="MobiDB-lite"/>
    </source>
</evidence>
<dbReference type="InterPro" id="IPR001584">
    <property type="entry name" value="Integrase_cat-core"/>
</dbReference>
<dbReference type="SUPFAM" id="SSF50630">
    <property type="entry name" value="Acid proteases"/>
    <property type="match status" value="1"/>
</dbReference>
<evidence type="ECO:0000256" key="8">
    <source>
        <dbReference type="ARBA" id="ARBA00022801"/>
    </source>
</evidence>
<keyword evidence="3" id="KW-0808">Transferase</keyword>
<comment type="caution">
    <text evidence="14">The sequence shown here is derived from an EMBL/GenBank/DDBJ whole genome shotgun (WGS) entry which is preliminary data.</text>
</comment>
<dbReference type="PROSITE" id="PS50994">
    <property type="entry name" value="INTEGRASE"/>
    <property type="match status" value="1"/>
</dbReference>
<evidence type="ECO:0000256" key="9">
    <source>
        <dbReference type="ARBA" id="ARBA00022918"/>
    </source>
</evidence>
<dbReference type="FunFam" id="3.10.10.10:FF:000007">
    <property type="entry name" value="Retrovirus-related Pol polyprotein from transposon 17.6-like Protein"/>
    <property type="match status" value="1"/>
</dbReference>
<feature type="region of interest" description="Disordered" evidence="10">
    <location>
        <begin position="75"/>
        <end position="102"/>
    </location>
</feature>
<evidence type="ECO:0000259" key="13">
    <source>
        <dbReference type="PROSITE" id="PS50994"/>
    </source>
</evidence>
<dbReference type="OrthoDB" id="2194544at2759"/>
<dbReference type="InterPro" id="IPR018061">
    <property type="entry name" value="Retropepsins"/>
</dbReference>
<evidence type="ECO:0000313" key="14">
    <source>
        <dbReference type="EMBL" id="KKO74075.1"/>
    </source>
</evidence>
<sequence>MLRQATRICERNIVTPNALAEMVSHKAPSEIRALLFQTSKTVTTWEQFVQTAEELAPIAYRDNMLTRIEKVSKSNIREPPSLRGNQPKGFKPRPFYQTKGYDENRRNNIGISRTEKRMFYCQLHGYGAHKTSQCDAVTGMVKREKVRLGIRTMEEREGENKGEENNNLVNKDLIYYFNRLEATKNPFFVKGELGERPRTILLDTGADVSLIDRKDLQGRSGILKPYDGVVKSVSGDILKIIGKSNNIKISMGKEIITFSPLVVEESEYIILGADVIYKAPGPLIKILELQWKHHKEISVRTIDEGDLKHEFRDIFKTEIGELNVCNSGTHSIETDEARPICQRNGRIPISQEAAIEAEIEKNLRLNIIIESHSPWCSRIVMVTKSDGSWRMCIDYRALNAVTIKDSYVSPRIDEIYDALTDAGIFSVLDATSGYYQIAMEEKDKEKTAFSFKGRLYEFNRMPFGLCNAPATFQRTMDEIFSKENRMFVIPYLDDIIVYSKSRREHEKHLRIVLGKLKAAGLSLNEKKSKFFREQFKILGNIISKGMIKADPERIEKLLKYPEPKIMKELRSFLGTINYGREFIKDIAGLTAPLYELLKGERKSSTKSLVPNEKQKETFNKIKKTVSESTIRAQSQFDREFIVTTDASEIGIAVILSQKDSHGNEKMISTFSRTLQPAEKNYTVTEKELLGIVKGVNHFRHYLLGKNFILRTDHKALTFLWTAKHIKSRLIRWSLELSEYTFRIEYVKGEDNAADGLSRINPTLEVRSLSNNTLSHEEIAEILEEYHKISGHGSPNTMKFMVRQTHRWSGMFKDIDEHCSRCLTCLQAGNGRVNTKTKVIHTSHENDLWQIDLIGRLQDKEKNGFIFVAIDHYSKWIETKVLERKTSAEIIKAIEELIIRKHGIPKRILSDMGLEFNNKEVLALQEKYFLKWEFASPYHHQTTGAVERGIQSLFNILKRQTNYGEKNWKPWVERATLAYNLSYNRAIGTSPYIFKNGSQKIFEIDKKLGVKPKNYSKQVLIQRRDENFKKYEKK</sequence>
<feature type="domain" description="Peptidase A2" evidence="11">
    <location>
        <begin position="198"/>
        <end position="275"/>
    </location>
</feature>
<feature type="domain" description="Reverse transcriptase" evidence="12">
    <location>
        <begin position="363"/>
        <end position="542"/>
    </location>
</feature>
<dbReference type="Gene3D" id="2.40.70.10">
    <property type="entry name" value="Acid Proteases"/>
    <property type="match status" value="1"/>
</dbReference>
<evidence type="ECO:0000256" key="1">
    <source>
        <dbReference type="ARBA" id="ARBA00012493"/>
    </source>
</evidence>
<keyword evidence="9" id="KW-0695">RNA-directed DNA polymerase</keyword>
<dbReference type="Pfam" id="PF00665">
    <property type="entry name" value="rve"/>
    <property type="match status" value="1"/>
</dbReference>
<dbReference type="GeneID" id="36318797"/>
<dbReference type="EC" id="2.7.7.49" evidence="1"/>
<dbReference type="GO" id="GO:0006508">
    <property type="term" value="P:proteolysis"/>
    <property type="evidence" value="ECO:0007669"/>
    <property type="project" value="UniProtKB-KW"/>
</dbReference>
<dbReference type="InterPro" id="IPR000477">
    <property type="entry name" value="RT_dom"/>
</dbReference>
<proteinExistence type="predicted"/>
<dbReference type="InterPro" id="IPR041588">
    <property type="entry name" value="Integrase_H2C2"/>
</dbReference>
<evidence type="ECO:0000256" key="2">
    <source>
        <dbReference type="ARBA" id="ARBA00022670"/>
    </source>
</evidence>
<dbReference type="Gene3D" id="3.30.420.10">
    <property type="entry name" value="Ribonuclease H-like superfamily/Ribonuclease H"/>
    <property type="match status" value="1"/>
</dbReference>
<dbReference type="GO" id="GO:0003676">
    <property type="term" value="F:nucleic acid binding"/>
    <property type="evidence" value="ECO:0007669"/>
    <property type="project" value="InterPro"/>
</dbReference>
<evidence type="ECO:0000259" key="12">
    <source>
        <dbReference type="PROSITE" id="PS50878"/>
    </source>
</evidence>
<dbReference type="InterPro" id="IPR012337">
    <property type="entry name" value="RNaseH-like_sf"/>
</dbReference>
<keyword evidence="4" id="KW-0548">Nucleotidyltransferase</keyword>
<dbReference type="CDD" id="cd09274">
    <property type="entry name" value="RNase_HI_RT_Ty3"/>
    <property type="match status" value="1"/>
</dbReference>
<name>A0A0F9WAX3_9MICR</name>
<organism evidence="14 15">
    <name type="scientific">Vairimorpha ceranae</name>
    <dbReference type="NCBI Taxonomy" id="40302"/>
    <lineage>
        <taxon>Eukaryota</taxon>
        <taxon>Fungi</taxon>
        <taxon>Fungi incertae sedis</taxon>
        <taxon>Microsporidia</taxon>
        <taxon>Nosematidae</taxon>
        <taxon>Vairimorpha</taxon>
    </lineage>
</organism>
<evidence type="ECO:0000256" key="7">
    <source>
        <dbReference type="ARBA" id="ARBA00022759"/>
    </source>
</evidence>
<evidence type="ECO:0000256" key="6">
    <source>
        <dbReference type="ARBA" id="ARBA00022750"/>
    </source>
</evidence>
<dbReference type="InterPro" id="IPR043502">
    <property type="entry name" value="DNA/RNA_pol_sf"/>
</dbReference>
<accession>A0A0F9WAX3</accession>
<dbReference type="PROSITE" id="PS00141">
    <property type="entry name" value="ASP_PROTEASE"/>
    <property type="match status" value="1"/>
</dbReference>
<dbReference type="GO" id="GO:0003964">
    <property type="term" value="F:RNA-directed DNA polymerase activity"/>
    <property type="evidence" value="ECO:0007669"/>
    <property type="project" value="UniProtKB-KW"/>
</dbReference>
<dbReference type="GO" id="GO:0015074">
    <property type="term" value="P:DNA integration"/>
    <property type="evidence" value="ECO:0007669"/>
    <property type="project" value="InterPro"/>
</dbReference>
<protein>
    <recommendedName>
        <fullName evidence="1">RNA-directed DNA polymerase</fullName>
        <ecNumber evidence="1">2.7.7.49</ecNumber>
    </recommendedName>
</protein>
<dbReference type="SUPFAM" id="SSF56672">
    <property type="entry name" value="DNA/RNA polymerases"/>
    <property type="match status" value="1"/>
</dbReference>
<dbReference type="GO" id="GO:0004190">
    <property type="term" value="F:aspartic-type endopeptidase activity"/>
    <property type="evidence" value="ECO:0007669"/>
    <property type="project" value="UniProtKB-KW"/>
</dbReference>
<keyword evidence="15" id="KW-1185">Reference proteome</keyword>
<dbReference type="Gene3D" id="3.30.70.270">
    <property type="match status" value="2"/>
</dbReference>
<dbReference type="Pfam" id="PF00078">
    <property type="entry name" value="RVT_1"/>
    <property type="match status" value="1"/>
</dbReference>
<dbReference type="InterPro" id="IPR021109">
    <property type="entry name" value="Peptidase_aspartic_dom_sf"/>
</dbReference>
<evidence type="ECO:0000256" key="5">
    <source>
        <dbReference type="ARBA" id="ARBA00022722"/>
    </source>
</evidence>
<evidence type="ECO:0000313" key="15">
    <source>
        <dbReference type="Proteomes" id="UP000034350"/>
    </source>
</evidence>
<keyword evidence="6" id="KW-0064">Aspartyl protease</keyword>
<dbReference type="CDD" id="cd00303">
    <property type="entry name" value="retropepsin_like"/>
    <property type="match status" value="1"/>
</dbReference>
<dbReference type="Gene3D" id="1.10.340.70">
    <property type="match status" value="1"/>
</dbReference>
<dbReference type="VEuPathDB" id="MicrosporidiaDB:NCER_101584"/>
<dbReference type="AlphaFoldDB" id="A0A0F9WAX3"/>
<dbReference type="InterPro" id="IPR050951">
    <property type="entry name" value="Retrovirus_Pol_polyprotein"/>
</dbReference>
<dbReference type="PROSITE" id="PS50175">
    <property type="entry name" value="ASP_PROT_RETROV"/>
    <property type="match status" value="1"/>
</dbReference>
<feature type="domain" description="Integrase catalytic" evidence="13">
    <location>
        <begin position="839"/>
        <end position="998"/>
    </location>
</feature>
<dbReference type="Pfam" id="PF17917">
    <property type="entry name" value="RT_RNaseH"/>
    <property type="match status" value="1"/>
</dbReference>
<dbReference type="InterPro" id="IPR043128">
    <property type="entry name" value="Rev_trsase/Diguanyl_cyclase"/>
</dbReference>
<dbReference type="Gene3D" id="3.10.10.10">
    <property type="entry name" value="HIV Type 1 Reverse Transcriptase, subunit A, domain 1"/>
    <property type="match status" value="1"/>
</dbReference>
<dbReference type="EMBL" id="JPQZ01000123">
    <property type="protein sequence ID" value="KKO74075.1"/>
    <property type="molecule type" value="Genomic_DNA"/>
</dbReference>
<dbReference type="InterPro" id="IPR036397">
    <property type="entry name" value="RNaseH_sf"/>
</dbReference>
<dbReference type="CDD" id="cd01647">
    <property type="entry name" value="RT_LTR"/>
    <property type="match status" value="1"/>
</dbReference>
<dbReference type="Proteomes" id="UP000034350">
    <property type="component" value="Unassembled WGS sequence"/>
</dbReference>
<dbReference type="VEuPathDB" id="MicrosporidiaDB:G9O61_00g009670"/>
<dbReference type="GO" id="GO:0004519">
    <property type="term" value="F:endonuclease activity"/>
    <property type="evidence" value="ECO:0007669"/>
    <property type="project" value="UniProtKB-KW"/>
</dbReference>
<dbReference type="Pfam" id="PF17921">
    <property type="entry name" value="Integrase_H2C2"/>
    <property type="match status" value="1"/>
</dbReference>
<dbReference type="PANTHER" id="PTHR37984:SF5">
    <property type="entry name" value="PROTEIN NYNRIN-LIKE"/>
    <property type="match status" value="1"/>
</dbReference>
<reference evidence="14 15" key="1">
    <citation type="journal article" date="2015" name="Environ. Microbiol.">
        <title>Genome analyses suggest the presence of polyploidy and recent human-driven expansions in eight global populations of the honeybee pathogen Nosema ceranae.</title>
        <authorList>
            <person name="Pelin A."/>
            <person name="Selman M."/>
            <person name="Aris-Brosou S."/>
            <person name="Farinelli L."/>
            <person name="Corradi N."/>
        </authorList>
    </citation>
    <scope>NUCLEOTIDE SEQUENCE [LARGE SCALE GENOMIC DNA]</scope>
    <source>
        <strain evidence="14 15">PA08 1199</strain>
    </source>
</reference>
<dbReference type="SUPFAM" id="SSF53098">
    <property type="entry name" value="Ribonuclease H-like"/>
    <property type="match status" value="1"/>
</dbReference>